<dbReference type="Proteomes" id="UP000789570">
    <property type="component" value="Unassembled WGS sequence"/>
</dbReference>
<evidence type="ECO:0000256" key="1">
    <source>
        <dbReference type="SAM" id="MobiDB-lite"/>
    </source>
</evidence>
<dbReference type="EMBL" id="CAJVPQ010000990">
    <property type="protein sequence ID" value="CAG8525203.1"/>
    <property type="molecule type" value="Genomic_DNA"/>
</dbReference>
<gene>
    <name evidence="2" type="ORF">FCALED_LOCUS4902</name>
</gene>
<name>A0A9N9AAJ1_9GLOM</name>
<reference evidence="2" key="1">
    <citation type="submission" date="2021-06" db="EMBL/GenBank/DDBJ databases">
        <authorList>
            <person name="Kallberg Y."/>
            <person name="Tangrot J."/>
            <person name="Rosling A."/>
        </authorList>
    </citation>
    <scope>NUCLEOTIDE SEQUENCE</scope>
    <source>
        <strain evidence="2">UK204</strain>
    </source>
</reference>
<proteinExistence type="predicted"/>
<organism evidence="2 3">
    <name type="scientific">Funneliformis caledonium</name>
    <dbReference type="NCBI Taxonomy" id="1117310"/>
    <lineage>
        <taxon>Eukaryota</taxon>
        <taxon>Fungi</taxon>
        <taxon>Fungi incertae sedis</taxon>
        <taxon>Mucoromycota</taxon>
        <taxon>Glomeromycotina</taxon>
        <taxon>Glomeromycetes</taxon>
        <taxon>Glomerales</taxon>
        <taxon>Glomeraceae</taxon>
        <taxon>Funneliformis</taxon>
    </lineage>
</organism>
<evidence type="ECO:0000313" key="3">
    <source>
        <dbReference type="Proteomes" id="UP000789570"/>
    </source>
</evidence>
<keyword evidence="3" id="KW-1185">Reference proteome</keyword>
<dbReference type="AlphaFoldDB" id="A0A9N9AAJ1"/>
<protein>
    <submittedName>
        <fullName evidence="2">8950_t:CDS:1</fullName>
    </submittedName>
</protein>
<accession>A0A9N9AAJ1</accession>
<comment type="caution">
    <text evidence="2">The sequence shown here is derived from an EMBL/GenBank/DDBJ whole genome shotgun (WGS) entry which is preliminary data.</text>
</comment>
<feature type="region of interest" description="Disordered" evidence="1">
    <location>
        <begin position="1"/>
        <end position="24"/>
    </location>
</feature>
<sequence length="54" mass="6018">MSGLNNSPRFPVKHKPENKGKKSSLVAEQIQKQKGVIGPNVLMSEMRISDILRT</sequence>
<evidence type="ECO:0000313" key="2">
    <source>
        <dbReference type="EMBL" id="CAG8525203.1"/>
    </source>
</evidence>